<dbReference type="Proteomes" id="UP000318582">
    <property type="component" value="Unassembled WGS sequence"/>
</dbReference>
<evidence type="ECO:0000313" key="3">
    <source>
        <dbReference type="Proteomes" id="UP000318582"/>
    </source>
</evidence>
<dbReference type="InterPro" id="IPR013922">
    <property type="entry name" value="Cyclin_PHO80-like"/>
</dbReference>
<gene>
    <name evidence="2" type="ORF">PhCBS80983_g03200</name>
</gene>
<accession>A0A507E3H6</accession>
<comment type="caution">
    <text evidence="2">The sequence shown here is derived from an EMBL/GenBank/DDBJ whole genome shotgun (WGS) entry which is preliminary data.</text>
</comment>
<dbReference type="GO" id="GO:0016538">
    <property type="term" value="F:cyclin-dependent protein serine/threonine kinase regulator activity"/>
    <property type="evidence" value="ECO:0007669"/>
    <property type="project" value="TreeGrafter"/>
</dbReference>
<keyword evidence="3" id="KW-1185">Reference proteome</keyword>
<dbReference type="PANTHER" id="PTHR15615">
    <property type="match status" value="1"/>
</dbReference>
<name>A0A507E3H6_9FUNG</name>
<dbReference type="Gene3D" id="1.10.472.10">
    <property type="entry name" value="Cyclin-like"/>
    <property type="match status" value="1"/>
</dbReference>
<dbReference type="GO" id="GO:0005634">
    <property type="term" value="C:nucleus"/>
    <property type="evidence" value="ECO:0007669"/>
    <property type="project" value="TreeGrafter"/>
</dbReference>
<evidence type="ECO:0008006" key="4">
    <source>
        <dbReference type="Google" id="ProtNLM"/>
    </source>
</evidence>
<evidence type="ECO:0000256" key="1">
    <source>
        <dbReference type="SAM" id="MobiDB-lite"/>
    </source>
</evidence>
<reference evidence="2 3" key="1">
    <citation type="journal article" date="2019" name="Sci. Rep.">
        <title>Comparative genomics of chytrid fungi reveal insights into the obligate biotrophic and pathogenic lifestyle of Synchytrium endobioticum.</title>
        <authorList>
            <person name="van de Vossenberg B.T.L.H."/>
            <person name="Warris S."/>
            <person name="Nguyen H.D.T."/>
            <person name="van Gent-Pelzer M.P.E."/>
            <person name="Joly D.L."/>
            <person name="van de Geest H.C."/>
            <person name="Bonants P.J.M."/>
            <person name="Smith D.S."/>
            <person name="Levesque C.A."/>
            <person name="van der Lee T.A.J."/>
        </authorList>
    </citation>
    <scope>NUCLEOTIDE SEQUENCE [LARGE SCALE GENOMIC DNA]</scope>
    <source>
        <strain evidence="2 3">CBS 809.83</strain>
    </source>
</reference>
<proteinExistence type="predicted"/>
<feature type="region of interest" description="Disordered" evidence="1">
    <location>
        <begin position="1"/>
        <end position="22"/>
    </location>
</feature>
<organism evidence="2 3">
    <name type="scientific">Powellomyces hirtus</name>
    <dbReference type="NCBI Taxonomy" id="109895"/>
    <lineage>
        <taxon>Eukaryota</taxon>
        <taxon>Fungi</taxon>
        <taxon>Fungi incertae sedis</taxon>
        <taxon>Chytridiomycota</taxon>
        <taxon>Chytridiomycota incertae sedis</taxon>
        <taxon>Chytridiomycetes</taxon>
        <taxon>Spizellomycetales</taxon>
        <taxon>Powellomycetaceae</taxon>
        <taxon>Powellomyces</taxon>
    </lineage>
</organism>
<dbReference type="EMBL" id="QEAQ01000037">
    <property type="protein sequence ID" value="TPX58386.1"/>
    <property type="molecule type" value="Genomic_DNA"/>
</dbReference>
<dbReference type="GO" id="GO:0019901">
    <property type="term" value="F:protein kinase binding"/>
    <property type="evidence" value="ECO:0007669"/>
    <property type="project" value="InterPro"/>
</dbReference>
<dbReference type="GO" id="GO:0000307">
    <property type="term" value="C:cyclin-dependent protein kinase holoenzyme complex"/>
    <property type="evidence" value="ECO:0007669"/>
    <property type="project" value="TreeGrafter"/>
</dbReference>
<protein>
    <recommendedName>
        <fullName evidence="4">Cyclin N-terminal domain-containing protein</fullName>
    </recommendedName>
</protein>
<dbReference type="Pfam" id="PF08613">
    <property type="entry name" value="Cyclin"/>
    <property type="match status" value="1"/>
</dbReference>
<dbReference type="CDD" id="cd20557">
    <property type="entry name" value="CYCLIN_ScPCL1-like"/>
    <property type="match status" value="1"/>
</dbReference>
<evidence type="ECO:0000313" key="2">
    <source>
        <dbReference type="EMBL" id="TPX58386.1"/>
    </source>
</evidence>
<sequence>MKPTLATPPGMTSFVPSTSTRQHPISAIDMHPMRWETRRAAVPTDFDASNGSLPGALASQHYVYEKRRDSAISMSSMIPMPAPATTALTTPPAATQASATRMENLSKSILTSPRITPSLTLFISAFVHSTWHNTNLPPTPTFTHYTAHILSTTALPFSVLLLSLLLISRLKKQHPHLRGAEGSECRLLVCALMTGTKLLLDNTYTNRTWEKVCGIPVAELNVMEMEFLVQLDFNIHVSESEYYRWLQHIEHAVHNFKRSLHCPPQSAPSRPSQPPGLVLPPTHYCPSSRAPVPTFPLVM</sequence>
<dbReference type="STRING" id="109895.A0A507E3H6"/>
<dbReference type="AlphaFoldDB" id="A0A507E3H6"/>
<dbReference type="PANTHER" id="PTHR15615:SF27">
    <property type="entry name" value="PHO85 CYCLIN CLG1"/>
    <property type="match status" value="1"/>
</dbReference>